<comment type="cofactor">
    <cofactor evidence="13">
        <name>thiamine diphosphate</name>
        <dbReference type="ChEBI" id="CHEBI:58937"/>
    </cofactor>
    <text evidence="13">Binds 1 thiamine pyrophosphate per subunit. During the reaction, the substrate forms a covalent intermediate with the cofactor.</text>
</comment>
<dbReference type="GO" id="GO:0004802">
    <property type="term" value="F:transketolase activity"/>
    <property type="evidence" value="ECO:0007669"/>
    <property type="project" value="UniProtKB-UniRule"/>
</dbReference>
<keyword evidence="4 16" id="KW-0808">Transferase</keyword>
<dbReference type="InterPro" id="IPR020826">
    <property type="entry name" value="Transketolase_BS"/>
</dbReference>
<comment type="function">
    <text evidence="16">Catalyzes the transfer of a two-carbon ketol group from a ketose donor to an aldose acceptor, via a covalent intermediate with the cofactor thiamine pyrophosphate.</text>
</comment>
<dbReference type="EC" id="2.2.1.1" evidence="3 10"/>
<keyword evidence="8 13" id="KW-0786">Thiamine pyrophosphate</keyword>
<evidence type="ECO:0000256" key="10">
    <source>
        <dbReference type="NCBIfam" id="TIGR00232"/>
    </source>
</evidence>
<evidence type="ECO:0000256" key="11">
    <source>
        <dbReference type="PIRSR" id="PIRSR605478-1"/>
    </source>
</evidence>
<comment type="cofactor">
    <cofactor evidence="16">
        <name>Mg(2+)</name>
        <dbReference type="ChEBI" id="CHEBI:18420"/>
    </cofactor>
    <cofactor evidence="16">
        <name>Ca(2+)</name>
        <dbReference type="ChEBI" id="CHEBI:29108"/>
    </cofactor>
    <cofactor evidence="16">
        <name>Mn(2+)</name>
        <dbReference type="ChEBI" id="CHEBI:29035"/>
    </cofactor>
    <cofactor evidence="16">
        <name>Co(2+)</name>
        <dbReference type="ChEBI" id="CHEBI:48828"/>
    </cofactor>
    <text evidence="16">Binds 1 Mg(2+) ion per subunit. Can also utilize other divalent metal cations, such as Ca(2+), Mn(2+) and Co(2+).</text>
</comment>
<dbReference type="PROSITE" id="PS00801">
    <property type="entry name" value="TRANSKETOLASE_1"/>
    <property type="match status" value="1"/>
</dbReference>
<dbReference type="Gene3D" id="3.40.50.920">
    <property type="match status" value="1"/>
</dbReference>
<dbReference type="GO" id="GO:0005829">
    <property type="term" value="C:cytosol"/>
    <property type="evidence" value="ECO:0007669"/>
    <property type="project" value="TreeGrafter"/>
</dbReference>
<comment type="caution">
    <text evidence="18">The sequence shown here is derived from an EMBL/GenBank/DDBJ whole genome shotgun (WGS) entry which is preliminary data.</text>
</comment>
<feature type="binding site" evidence="12">
    <location>
        <position position="259"/>
    </location>
    <ligand>
        <name>substrate</name>
    </ligand>
</feature>
<dbReference type="InterPro" id="IPR033247">
    <property type="entry name" value="Transketolase_fam"/>
</dbReference>
<dbReference type="CDD" id="cd02012">
    <property type="entry name" value="TPP_TK"/>
    <property type="match status" value="1"/>
</dbReference>
<evidence type="ECO:0000256" key="14">
    <source>
        <dbReference type="PIRSR" id="PIRSR605478-4"/>
    </source>
</evidence>
<dbReference type="Pfam" id="PF22613">
    <property type="entry name" value="Transketolase_C_1"/>
    <property type="match status" value="1"/>
</dbReference>
<dbReference type="PROSITE" id="PS00802">
    <property type="entry name" value="TRANSKETOLASE_2"/>
    <property type="match status" value="1"/>
</dbReference>
<evidence type="ECO:0000256" key="8">
    <source>
        <dbReference type="ARBA" id="ARBA00023052"/>
    </source>
</evidence>
<feature type="binding site" evidence="13">
    <location>
        <position position="68"/>
    </location>
    <ligand>
        <name>thiamine diphosphate</name>
        <dbReference type="ChEBI" id="CHEBI:58937"/>
    </ligand>
</feature>
<dbReference type="PANTHER" id="PTHR43522">
    <property type="entry name" value="TRANSKETOLASE"/>
    <property type="match status" value="1"/>
</dbReference>
<accession>A0A9X1T4B6</accession>
<dbReference type="EMBL" id="JAJUWU010000004">
    <property type="protein sequence ID" value="MCE7027549.1"/>
    <property type="molecule type" value="Genomic_DNA"/>
</dbReference>
<keyword evidence="6 16" id="KW-0106">Calcium</keyword>
<feature type="binding site" evidence="12">
    <location>
        <position position="466"/>
    </location>
    <ligand>
        <name>substrate</name>
    </ligand>
</feature>
<feature type="binding site" evidence="13">
    <location>
        <position position="434"/>
    </location>
    <ligand>
        <name>thiamine diphosphate</name>
        <dbReference type="ChEBI" id="CHEBI:58937"/>
    </ligand>
</feature>
<dbReference type="InterPro" id="IPR005475">
    <property type="entry name" value="Transketolase-like_Pyr-bd"/>
</dbReference>
<comment type="similarity">
    <text evidence="1 16">Belongs to the transketolase family.</text>
</comment>
<dbReference type="InterPro" id="IPR005478">
    <property type="entry name" value="Transketolase_bac-like"/>
</dbReference>
<comment type="subunit">
    <text evidence="2 16">Homodimer.</text>
</comment>
<evidence type="ECO:0000256" key="7">
    <source>
        <dbReference type="ARBA" id="ARBA00022842"/>
    </source>
</evidence>
<dbReference type="SMART" id="SM00861">
    <property type="entry name" value="Transket_pyr"/>
    <property type="match status" value="1"/>
</dbReference>
<feature type="site" description="Important for catalytic activity" evidence="15">
    <location>
        <position position="28"/>
    </location>
</feature>
<evidence type="ECO:0000313" key="18">
    <source>
        <dbReference type="EMBL" id="MCE7027549.1"/>
    </source>
</evidence>
<evidence type="ECO:0000256" key="9">
    <source>
        <dbReference type="ARBA" id="ARBA00049473"/>
    </source>
</evidence>
<feature type="binding site" evidence="12">
    <location>
        <position position="517"/>
    </location>
    <ligand>
        <name>substrate</name>
    </ligand>
</feature>
<evidence type="ECO:0000256" key="12">
    <source>
        <dbReference type="PIRSR" id="PIRSR605478-2"/>
    </source>
</evidence>
<evidence type="ECO:0000256" key="4">
    <source>
        <dbReference type="ARBA" id="ARBA00022679"/>
    </source>
</evidence>
<feature type="binding site" evidence="12">
    <location>
        <position position="28"/>
    </location>
    <ligand>
        <name>substrate</name>
    </ligand>
</feature>
<dbReference type="SUPFAM" id="SSF52518">
    <property type="entry name" value="Thiamin diphosphate-binding fold (THDP-binding)"/>
    <property type="match status" value="2"/>
</dbReference>
<dbReference type="InterPro" id="IPR029061">
    <property type="entry name" value="THDP-binding"/>
</dbReference>
<dbReference type="Proteomes" id="UP001139035">
    <property type="component" value="Unassembled WGS sequence"/>
</dbReference>
<dbReference type="GO" id="GO:0006098">
    <property type="term" value="P:pentose-phosphate shunt"/>
    <property type="evidence" value="ECO:0007669"/>
    <property type="project" value="TreeGrafter"/>
</dbReference>
<protein>
    <recommendedName>
        <fullName evidence="3 10">Transketolase</fullName>
        <ecNumber evidence="3 10">2.2.1.1</ecNumber>
    </recommendedName>
</protein>
<feature type="binding site" evidence="13">
    <location>
        <position position="259"/>
    </location>
    <ligand>
        <name>thiamine diphosphate</name>
        <dbReference type="ChEBI" id="CHEBI:58937"/>
    </ligand>
</feature>
<evidence type="ECO:0000256" key="5">
    <source>
        <dbReference type="ARBA" id="ARBA00022723"/>
    </source>
</evidence>
<feature type="binding site" evidence="12">
    <location>
        <position position="354"/>
    </location>
    <ligand>
        <name>substrate</name>
    </ligand>
</feature>
<dbReference type="InterPro" id="IPR005474">
    <property type="entry name" value="Transketolase_N"/>
</dbReference>
<feature type="binding site" evidence="14">
    <location>
        <position position="187"/>
    </location>
    <ligand>
        <name>Mg(2+)</name>
        <dbReference type="ChEBI" id="CHEBI:18420"/>
    </ligand>
</feature>
<evidence type="ECO:0000256" key="6">
    <source>
        <dbReference type="ARBA" id="ARBA00022837"/>
    </source>
</evidence>
<evidence type="ECO:0000256" key="1">
    <source>
        <dbReference type="ARBA" id="ARBA00007131"/>
    </source>
</evidence>
<evidence type="ECO:0000256" key="2">
    <source>
        <dbReference type="ARBA" id="ARBA00011738"/>
    </source>
</evidence>
<evidence type="ECO:0000259" key="17">
    <source>
        <dbReference type="SMART" id="SM00861"/>
    </source>
</evidence>
<dbReference type="InterPro" id="IPR009014">
    <property type="entry name" value="Transketo_C/PFOR_II"/>
</dbReference>
<feature type="active site" description="Proton donor" evidence="11">
    <location>
        <position position="408"/>
    </location>
</feature>
<dbReference type="InterPro" id="IPR049557">
    <property type="entry name" value="Transketolase_CS"/>
</dbReference>
<feature type="site" description="Important for catalytic activity" evidence="15">
    <location>
        <position position="259"/>
    </location>
</feature>
<dbReference type="AlphaFoldDB" id="A0A9X1T4B6"/>
<feature type="binding site" evidence="13">
    <location>
        <position position="185"/>
    </location>
    <ligand>
        <name>thiamine diphosphate</name>
        <dbReference type="ChEBI" id="CHEBI:58937"/>
    </ligand>
</feature>
<dbReference type="InterPro" id="IPR055152">
    <property type="entry name" value="Transketolase-like_C_2"/>
</dbReference>
<evidence type="ECO:0000256" key="13">
    <source>
        <dbReference type="PIRSR" id="PIRSR605478-3"/>
    </source>
</evidence>
<evidence type="ECO:0000313" key="19">
    <source>
        <dbReference type="Proteomes" id="UP001139035"/>
    </source>
</evidence>
<feature type="binding site" evidence="14">
    <location>
        <position position="155"/>
    </location>
    <ligand>
        <name>Mg(2+)</name>
        <dbReference type="ChEBI" id="CHEBI:18420"/>
    </ligand>
</feature>
<feature type="binding site" evidence="12">
    <location>
        <position position="458"/>
    </location>
    <ligand>
        <name>substrate</name>
    </ligand>
</feature>
<comment type="cofactor">
    <cofactor evidence="14">
        <name>Mg(2+)</name>
        <dbReference type="ChEBI" id="CHEBI:18420"/>
    </cofactor>
    <text evidence="14">Binds 1 Mg(2+) ion per subunit. Can also utilize other divalent metal cations, such as Ca(2+), Mn(2+) and Co(2+).</text>
</comment>
<feature type="binding site" evidence="13">
    <location>
        <begin position="117"/>
        <end position="119"/>
    </location>
    <ligand>
        <name>thiamine diphosphate</name>
        <dbReference type="ChEBI" id="CHEBI:58937"/>
    </ligand>
</feature>
<dbReference type="NCBIfam" id="TIGR00232">
    <property type="entry name" value="tktlase_bact"/>
    <property type="match status" value="1"/>
</dbReference>
<keyword evidence="7 14" id="KW-0460">Magnesium</keyword>
<feature type="binding site" evidence="13">
    <location>
        <position position="156"/>
    </location>
    <ligand>
        <name>thiamine diphosphate</name>
        <dbReference type="ChEBI" id="CHEBI:58937"/>
    </ligand>
</feature>
<sequence length="668" mass="72080">MTTPMRQLMANAIRFLSADAVEAAGSGHPGLPMGAADIATVLFTRFLTFDPTKPDWPDRDRFVFSAGHGSMLLYSLLYLLGYRDIGIDEIKRFRQLGSKTAGHPEYGHAAGIETTTGPLGQGAGNAVGMALAERILNARFGDDVVDHTTYALVGDGCLMEGISQEAISLAGHLKLSKLIFLWDDNGITIDGKVSLADSTDQLQRFEACGWQALSCDGQDHDAIAGAIETAKASERPTLIAARTTIGFGAPNKGGTEKAHGSPLGAEEIAAARKALDWPHPPFEVPSDILDQWRLAGLRSSARRKAWETRFAAVDAETRGEFERRMRGDLPSGFVQALHRFKRRMNEERPAVASRKASEMALEEINAIVLETIGGSADLAGSNNTRTSQMAAITAGDYSGRFVHYGIREHGMAAAMNGMALHGGIIPYSGTFLAFSDYCRPSLRLAALMGIRAIYVMTHDSIGLGEDGPTHQPVEQLAALRAIPNLLVFRPADPVETAECWQLALQNRAAPSILALSRQALPTLRLDEHDENRSARGAYEIDPASGEAKVTIYATGSEVEIAVEARAELERAGIPTRVVSVPSFELFRRQTAEYRRALTDDPSFKVAIEAGIRQGWDELIGRDGHFVGMNGFGASGPAPELYRHFGITAEAVVDAVMERLGGEDTPEDA</sequence>
<name>A0A9X1T4B6_9HYPH</name>
<dbReference type="CDD" id="cd07033">
    <property type="entry name" value="TPP_PYR_DXS_TK_like"/>
    <property type="match status" value="1"/>
</dbReference>
<dbReference type="FunFam" id="3.40.50.970:FF:000003">
    <property type="entry name" value="Transketolase"/>
    <property type="match status" value="1"/>
</dbReference>
<evidence type="ECO:0000256" key="3">
    <source>
        <dbReference type="ARBA" id="ARBA00013152"/>
    </source>
</evidence>
<dbReference type="GO" id="GO:0046872">
    <property type="term" value="F:metal ion binding"/>
    <property type="evidence" value="ECO:0007669"/>
    <property type="project" value="UniProtKB-KW"/>
</dbReference>
<feature type="domain" description="Transketolase-like pyrimidine-binding" evidence="17">
    <location>
        <begin position="351"/>
        <end position="522"/>
    </location>
</feature>
<organism evidence="18 19">
    <name type="scientific">Jiella avicenniae</name>
    <dbReference type="NCBI Taxonomy" id="2907202"/>
    <lineage>
        <taxon>Bacteria</taxon>
        <taxon>Pseudomonadati</taxon>
        <taxon>Pseudomonadota</taxon>
        <taxon>Alphaproteobacteria</taxon>
        <taxon>Hyphomicrobiales</taxon>
        <taxon>Aurantimonadaceae</taxon>
        <taxon>Jiella</taxon>
    </lineage>
</organism>
<dbReference type="Pfam" id="PF00456">
    <property type="entry name" value="Transketolase_N"/>
    <property type="match status" value="1"/>
</dbReference>
<feature type="binding site" evidence="14">
    <location>
        <position position="185"/>
    </location>
    <ligand>
        <name>Mg(2+)</name>
        <dbReference type="ChEBI" id="CHEBI:18420"/>
    </ligand>
</feature>
<dbReference type="PANTHER" id="PTHR43522:SF2">
    <property type="entry name" value="TRANSKETOLASE 1-RELATED"/>
    <property type="match status" value="1"/>
</dbReference>
<comment type="catalytic activity">
    <reaction evidence="9 16">
        <text>D-sedoheptulose 7-phosphate + D-glyceraldehyde 3-phosphate = aldehydo-D-ribose 5-phosphate + D-xylulose 5-phosphate</text>
        <dbReference type="Rhea" id="RHEA:10508"/>
        <dbReference type="ChEBI" id="CHEBI:57483"/>
        <dbReference type="ChEBI" id="CHEBI:57737"/>
        <dbReference type="ChEBI" id="CHEBI:58273"/>
        <dbReference type="ChEBI" id="CHEBI:59776"/>
        <dbReference type="EC" id="2.2.1.1"/>
    </reaction>
</comment>
<dbReference type="FunFam" id="3.40.50.970:FF:000004">
    <property type="entry name" value="Transketolase"/>
    <property type="match status" value="1"/>
</dbReference>
<feature type="binding site" evidence="12">
    <location>
        <position position="381"/>
    </location>
    <ligand>
        <name>substrate</name>
    </ligand>
</feature>
<gene>
    <name evidence="18" type="primary">tkt</name>
    <name evidence="18" type="ORF">LZD57_06065</name>
</gene>
<proteinExistence type="inferred from homology"/>
<dbReference type="SUPFAM" id="SSF52922">
    <property type="entry name" value="TK C-terminal domain-like"/>
    <property type="match status" value="1"/>
</dbReference>
<reference evidence="18" key="1">
    <citation type="submission" date="2022-01" db="EMBL/GenBank/DDBJ databases">
        <title>Jiella avicenniae sp. nov., a novel endophytic bacterium isolated from bark of Avicennia marina.</title>
        <authorList>
            <person name="Tuo L."/>
        </authorList>
    </citation>
    <scope>NUCLEOTIDE SEQUENCE</scope>
    <source>
        <strain evidence="18">CBK1P-4</strain>
    </source>
</reference>
<dbReference type="RefSeq" id="WP_233718506.1">
    <property type="nucleotide sequence ID" value="NZ_JAJUWU010000004.1"/>
</dbReference>
<evidence type="ECO:0000256" key="15">
    <source>
        <dbReference type="PIRSR" id="PIRSR605478-5"/>
    </source>
</evidence>
<feature type="binding site" evidence="12">
    <location>
        <position position="470"/>
    </location>
    <ligand>
        <name>substrate</name>
    </ligand>
</feature>
<keyword evidence="19" id="KW-1185">Reference proteome</keyword>
<dbReference type="Gene3D" id="3.40.50.970">
    <property type="match status" value="2"/>
</dbReference>
<dbReference type="Pfam" id="PF02779">
    <property type="entry name" value="Transket_pyr"/>
    <property type="match status" value="1"/>
</dbReference>
<evidence type="ECO:0000256" key="16">
    <source>
        <dbReference type="RuleBase" id="RU004996"/>
    </source>
</evidence>
<keyword evidence="5 14" id="KW-0479">Metal-binding</keyword>